<dbReference type="Proteomes" id="UP000460224">
    <property type="component" value="Unassembled WGS sequence"/>
</dbReference>
<evidence type="ECO:0000313" key="6">
    <source>
        <dbReference type="EMBL" id="RKA09331.1"/>
    </source>
</evidence>
<dbReference type="KEGG" id="lmok:CQ02_00415"/>
<dbReference type="Proteomes" id="UP000489121">
    <property type="component" value="Unassembled WGS sequence"/>
</dbReference>
<evidence type="ECO:0000313" key="9">
    <source>
        <dbReference type="Proteomes" id="UP000460224"/>
    </source>
</evidence>
<reference evidence="3 11" key="3">
    <citation type="submission" date="2019-04" db="EMBL/GenBank/DDBJ databases">
        <authorList>
            <consortium name="GenomeTrakr: Next Generation Sequencing Network for Food Pathogen Tracability"/>
        </authorList>
    </citation>
    <scope>NUCLEOTIDE SEQUENCE [LARGE SCALE GENOMIC DNA]</scope>
    <source>
        <strain evidence="2 12">CFSAN063727</strain>
        <strain evidence="1 8">FDA00007096</strain>
        <strain evidence="3 11">LS1344</strain>
    </source>
</reference>
<evidence type="ECO:0000313" key="1">
    <source>
        <dbReference type="EMBL" id="EAC5552031.1"/>
    </source>
</evidence>
<dbReference type="EMBL" id="QDAY01000010">
    <property type="protein sequence ID" value="KAA9446464.1"/>
    <property type="molecule type" value="Genomic_DNA"/>
</dbReference>
<evidence type="ECO:0000313" key="10">
    <source>
        <dbReference type="Proteomes" id="UP000489121"/>
    </source>
</evidence>
<evidence type="ECO:0000313" key="4">
    <source>
        <dbReference type="EMBL" id="ECY9784598.1"/>
    </source>
</evidence>
<dbReference type="Proteomes" id="UP000272537">
    <property type="component" value="Unassembled WGS sequence"/>
</dbReference>
<proteinExistence type="predicted"/>
<comment type="caution">
    <text evidence="3">The sequence shown here is derived from an EMBL/GenBank/DDBJ whole genome shotgun (WGS) entry which is preliminary data.</text>
</comment>
<evidence type="ECO:0000313" key="11">
    <source>
        <dbReference type="Proteomes" id="UP000527632"/>
    </source>
</evidence>
<evidence type="ECO:0000313" key="7">
    <source>
        <dbReference type="Proteomes" id="UP000272537"/>
    </source>
</evidence>
<name>A0A5Z1K9C8_LISMN</name>
<sequence length="84" mass="9332">MTSEKTISRIDAKIDMALLPGWKNTRMYEAEIIIPKGQQINIGKVAPQAIESTGTILKGGVDQIVLPRNWSSDWIINIKSVPNK</sequence>
<dbReference type="AlphaFoldDB" id="A0A5Z1K9C8"/>
<dbReference type="Proteomes" id="UP000527632">
    <property type="component" value="Unassembled WGS sequence"/>
</dbReference>
<dbReference type="EMBL" id="AAAIXK010000016">
    <property type="protein sequence ID" value="EAC5552031.1"/>
    <property type="molecule type" value="Genomic_DNA"/>
</dbReference>
<dbReference type="RefSeq" id="WP_003728438.1">
    <property type="nucleotide sequence ID" value="NZ_CP007492.1"/>
</dbReference>
<evidence type="ECO:0000313" key="12">
    <source>
        <dbReference type="Proteomes" id="UP000528151"/>
    </source>
</evidence>
<reference evidence="6 7" key="1">
    <citation type="journal article" date="2018" name="BMC Genomics">
        <title>Genes significantly associated with lineage II food isolates of Listeria monocytogenes.</title>
        <authorList>
            <person name="Pirone-Davies C."/>
            <person name="Chen Y."/>
            <person name="Pightling A."/>
            <person name="Ryan G."/>
            <person name="Wang Y."/>
            <person name="Yao K."/>
            <person name="Hoffmann M."/>
            <person name="Allard M.W."/>
        </authorList>
    </citation>
    <scope>NUCLEOTIDE SEQUENCE [LARGE SCALE GENOMIC DNA]</scope>
    <source>
        <strain evidence="6 7">PNUSAL000550</strain>
    </source>
</reference>
<protein>
    <submittedName>
        <fullName evidence="3">Uncharacterized protein</fullName>
    </submittedName>
</protein>
<dbReference type="Proteomes" id="UP000365297">
    <property type="component" value="Unassembled WGS sequence"/>
</dbReference>
<gene>
    <name evidence="1" type="ORF">ARY78_16595</name>
    <name evidence="2" type="ORF">CA369_15155</name>
    <name evidence="5" type="ORF">DCK61_15675</name>
    <name evidence="6" type="ORF">DYZ80_00974</name>
    <name evidence="3" type="ORF">E5F58_15135</name>
    <name evidence="4" type="ORF">F6515_16650</name>
</gene>
<dbReference type="EMBL" id="AALGDA010000174">
    <property type="protein sequence ID" value="ECY9784598.1"/>
    <property type="molecule type" value="Genomic_DNA"/>
</dbReference>
<evidence type="ECO:0000313" key="2">
    <source>
        <dbReference type="EMBL" id="EAG4463606.1"/>
    </source>
</evidence>
<accession>A0A5Z1K9C8</accession>
<evidence type="ECO:0000313" key="3">
    <source>
        <dbReference type="EMBL" id="EAH4243322.1"/>
    </source>
</evidence>
<reference evidence="5 9" key="2">
    <citation type="submission" date="2018-04" db="EMBL/GenBank/DDBJ databases">
        <title>Genome Analysis of a Prevalent Clone of Listeria monocytogenes Sequence Type 87 in China.</title>
        <authorList>
            <person name="Wang Y."/>
        </authorList>
    </citation>
    <scope>NUCLEOTIDE SEQUENCE [LARGE SCALE GENOMIC DNA]</scope>
    <source>
        <strain evidence="5 9">ICDC_LM1523</strain>
    </source>
</reference>
<reference evidence="4 10" key="4">
    <citation type="submission" date="2019-09" db="EMBL/GenBank/DDBJ databases">
        <authorList>
            <consortium name="PulseNet: The National Subtyping Network for Foodborne Disease Surveillance"/>
            <person name="Tarr C.L."/>
            <person name="Trees E."/>
            <person name="Katz L.S."/>
            <person name="Carleton-Romer H.A."/>
            <person name="Stroika S."/>
            <person name="Kucerova Z."/>
            <person name="Roache K.F."/>
            <person name="Sabol A.L."/>
            <person name="Besser J."/>
            <person name="Gerner-Smidt P."/>
        </authorList>
    </citation>
    <scope>NUCLEOTIDE SEQUENCE [LARGE SCALE GENOMIC DNA]</scope>
    <source>
        <strain evidence="4 10">PNUSAL005692</strain>
    </source>
</reference>
<dbReference type="EMBL" id="AABBZO010000030">
    <property type="protein sequence ID" value="EAG4463606.1"/>
    <property type="molecule type" value="Genomic_DNA"/>
</dbReference>
<organism evidence="3 11">
    <name type="scientific">Listeria monocytogenes</name>
    <dbReference type="NCBI Taxonomy" id="1639"/>
    <lineage>
        <taxon>Bacteria</taxon>
        <taxon>Bacillati</taxon>
        <taxon>Bacillota</taxon>
        <taxon>Bacilli</taxon>
        <taxon>Bacillales</taxon>
        <taxon>Listeriaceae</taxon>
        <taxon>Listeria</taxon>
    </lineage>
</organism>
<dbReference type="Proteomes" id="UP000528151">
    <property type="component" value="Unassembled WGS sequence"/>
</dbReference>
<dbReference type="EMBL" id="AABGUK010000008">
    <property type="protein sequence ID" value="EAH4243322.1"/>
    <property type="molecule type" value="Genomic_DNA"/>
</dbReference>
<evidence type="ECO:0000313" key="8">
    <source>
        <dbReference type="Proteomes" id="UP000365297"/>
    </source>
</evidence>
<evidence type="ECO:0000313" key="5">
    <source>
        <dbReference type="EMBL" id="KAA9446464.1"/>
    </source>
</evidence>
<dbReference type="EMBL" id="QXLS01000002">
    <property type="protein sequence ID" value="RKA09331.1"/>
    <property type="molecule type" value="Genomic_DNA"/>
</dbReference>